<dbReference type="GO" id="GO:0005769">
    <property type="term" value="C:early endosome"/>
    <property type="evidence" value="ECO:0007669"/>
    <property type="project" value="TreeGrafter"/>
</dbReference>
<dbReference type="InterPro" id="IPR051248">
    <property type="entry name" value="UPF0507/Ank_repeat_27"/>
</dbReference>
<protein>
    <submittedName>
        <fullName evidence="2">Ankyrin repeat domain-containing protein</fullName>
    </submittedName>
</protein>
<dbReference type="SUPFAM" id="SSF109993">
    <property type="entry name" value="VPS9 domain"/>
    <property type="match status" value="1"/>
</dbReference>
<organism evidence="2 3">
    <name type="scientific">Anaeramoeba flamelloides</name>
    <dbReference type="NCBI Taxonomy" id="1746091"/>
    <lineage>
        <taxon>Eukaryota</taxon>
        <taxon>Metamonada</taxon>
        <taxon>Anaeramoebidae</taxon>
        <taxon>Anaeramoeba</taxon>
    </lineage>
</organism>
<dbReference type="PANTHER" id="PTHR24170">
    <property type="entry name" value="ANKYRIN REPEAT DOMAIN-CONTAINING PROTEIN 27"/>
    <property type="match status" value="1"/>
</dbReference>
<dbReference type="EMBL" id="JANTQA010000023">
    <property type="protein sequence ID" value="KAJ3444511.1"/>
    <property type="molecule type" value="Genomic_DNA"/>
</dbReference>
<dbReference type="GO" id="GO:0097422">
    <property type="term" value="C:tubular endosome"/>
    <property type="evidence" value="ECO:0007669"/>
    <property type="project" value="TreeGrafter"/>
</dbReference>
<name>A0AAV7ZR90_9EUKA</name>
<dbReference type="AlphaFoldDB" id="A0AAV7ZR90"/>
<evidence type="ECO:0000259" key="1">
    <source>
        <dbReference type="PROSITE" id="PS51205"/>
    </source>
</evidence>
<dbReference type="GO" id="GO:0000149">
    <property type="term" value="F:SNARE binding"/>
    <property type="evidence" value="ECO:0007669"/>
    <property type="project" value="TreeGrafter"/>
</dbReference>
<dbReference type="GO" id="GO:0005085">
    <property type="term" value="F:guanyl-nucleotide exchange factor activity"/>
    <property type="evidence" value="ECO:0007669"/>
    <property type="project" value="TreeGrafter"/>
</dbReference>
<dbReference type="InterPro" id="IPR037191">
    <property type="entry name" value="VPS9_dom_sf"/>
</dbReference>
<dbReference type="Pfam" id="PF02204">
    <property type="entry name" value="VPS9"/>
    <property type="match status" value="1"/>
</dbReference>
<dbReference type="InterPro" id="IPR003123">
    <property type="entry name" value="VPS9"/>
</dbReference>
<evidence type="ECO:0000313" key="2">
    <source>
        <dbReference type="EMBL" id="KAJ3444511.1"/>
    </source>
</evidence>
<dbReference type="GO" id="GO:0045022">
    <property type="term" value="P:early endosome to late endosome transport"/>
    <property type="evidence" value="ECO:0007669"/>
    <property type="project" value="TreeGrafter"/>
</dbReference>
<dbReference type="GO" id="GO:0005886">
    <property type="term" value="C:plasma membrane"/>
    <property type="evidence" value="ECO:0007669"/>
    <property type="project" value="TreeGrafter"/>
</dbReference>
<dbReference type="Gene3D" id="1.20.1050.80">
    <property type="entry name" value="VPS9 domain"/>
    <property type="match status" value="1"/>
</dbReference>
<comment type="caution">
    <text evidence="2">The sequence shown here is derived from an EMBL/GenBank/DDBJ whole genome shotgun (WGS) entry which is preliminary data.</text>
</comment>
<feature type="domain" description="VPS9" evidence="1">
    <location>
        <begin position="264"/>
        <end position="403"/>
    </location>
</feature>
<dbReference type="PROSITE" id="PS51205">
    <property type="entry name" value="VPS9"/>
    <property type="match status" value="1"/>
</dbReference>
<dbReference type="GO" id="GO:0005770">
    <property type="term" value="C:late endosome"/>
    <property type="evidence" value="ECO:0007669"/>
    <property type="project" value="TreeGrafter"/>
</dbReference>
<dbReference type="Proteomes" id="UP001146793">
    <property type="component" value="Unassembled WGS sequence"/>
</dbReference>
<sequence>MSYVNDLSSLTLETNPMFQSLKSKFKMIYDDVSKNLYTICIPIPAALENLKLTRDFIQLHSLRESPFYKGEYVTLLDEDLGLIVDRLFITLHRGWKERQTVQILHTEVFYNEEYKPFYVHVVTAQFSSVGSLKSRPPTEKQIMQRKTFQKAKLRITQMIPNRVTVESSRKFWSELLKEDKKWVKFNEKLKTFKNCYVLTKKFEKHASVRVQQLFTAADTNFIEPDVVLRGFLPRSHLGRRIRNTLRVYILGELNYWPKLVEFYQNENGICESQINTLQSVPTGIIGIAEHFVLDFKKAIKMLKKITRVDTAMEKILVIDTTIISLSEIIEEKLGSGFSLATDDLIPIFTFILIKAKIPHLYSTAIMIEHFNLCNTTSSKYGFEITLIDSIIKNLIFEKKLFNLWQKSLNEKGSKLIELK</sequence>
<evidence type="ECO:0000313" key="3">
    <source>
        <dbReference type="Proteomes" id="UP001146793"/>
    </source>
</evidence>
<gene>
    <name evidence="2" type="ORF">M0812_10367</name>
</gene>
<reference evidence="2" key="1">
    <citation type="submission" date="2022-08" db="EMBL/GenBank/DDBJ databases">
        <title>Novel sulphate-reducing endosymbionts in the free-living metamonad Anaeramoeba.</title>
        <authorList>
            <person name="Jerlstrom-Hultqvist J."/>
            <person name="Cepicka I."/>
            <person name="Gallot-Lavallee L."/>
            <person name="Salas-Leiva D."/>
            <person name="Curtis B.A."/>
            <person name="Zahonova K."/>
            <person name="Pipaliya S."/>
            <person name="Dacks J."/>
            <person name="Roger A.J."/>
        </authorList>
    </citation>
    <scope>NUCLEOTIDE SEQUENCE</scope>
    <source>
        <strain evidence="2">Busselton2</strain>
    </source>
</reference>
<accession>A0AAV7ZR90</accession>
<proteinExistence type="predicted"/>
<dbReference type="PANTHER" id="PTHR24170:SF1">
    <property type="entry name" value="DOMAIN PROTEIN, PUTATIVE (AFU_ORTHOLOGUE AFUA_1G09870)-RELATED"/>
    <property type="match status" value="1"/>
</dbReference>
<dbReference type="GO" id="GO:0030133">
    <property type="term" value="C:transport vesicle"/>
    <property type="evidence" value="ECO:0007669"/>
    <property type="project" value="TreeGrafter"/>
</dbReference>